<feature type="transmembrane region" description="Helical" evidence="1">
    <location>
        <begin position="199"/>
        <end position="216"/>
    </location>
</feature>
<keyword evidence="1" id="KW-0472">Membrane</keyword>
<keyword evidence="1" id="KW-0812">Transmembrane</keyword>
<keyword evidence="1" id="KW-1133">Transmembrane helix</keyword>
<feature type="transmembrane region" description="Helical" evidence="1">
    <location>
        <begin position="149"/>
        <end position="169"/>
    </location>
</feature>
<reference evidence="2" key="2">
    <citation type="submission" date="2021-04" db="EMBL/GenBank/DDBJ databases">
        <authorList>
            <person name="Gilroy R."/>
        </authorList>
    </citation>
    <scope>NUCLEOTIDE SEQUENCE</scope>
    <source>
        <strain evidence="2">B5-657</strain>
    </source>
</reference>
<proteinExistence type="predicted"/>
<evidence type="ECO:0000313" key="2">
    <source>
        <dbReference type="EMBL" id="MBU3803829.1"/>
    </source>
</evidence>
<protein>
    <submittedName>
        <fullName evidence="2">Uncharacterized protein</fullName>
    </submittedName>
</protein>
<feature type="transmembrane region" description="Helical" evidence="1">
    <location>
        <begin position="119"/>
        <end position="142"/>
    </location>
</feature>
<evidence type="ECO:0000313" key="3">
    <source>
        <dbReference type="Proteomes" id="UP000824229"/>
    </source>
</evidence>
<comment type="caution">
    <text evidence="2">The sequence shown here is derived from an EMBL/GenBank/DDBJ whole genome shotgun (WGS) entry which is preliminary data.</text>
</comment>
<gene>
    <name evidence="2" type="ORF">H9872_03590</name>
</gene>
<accession>A0A9E2KA07</accession>
<name>A0A9E2KA07_9FIRM</name>
<feature type="transmembrane region" description="Helical" evidence="1">
    <location>
        <begin position="223"/>
        <end position="250"/>
    </location>
</feature>
<reference evidence="2" key="1">
    <citation type="journal article" date="2021" name="PeerJ">
        <title>Extensive microbial diversity within the chicken gut microbiome revealed by metagenomics and culture.</title>
        <authorList>
            <person name="Gilroy R."/>
            <person name="Ravi A."/>
            <person name="Getino M."/>
            <person name="Pursley I."/>
            <person name="Horton D.L."/>
            <person name="Alikhan N.F."/>
            <person name="Baker D."/>
            <person name="Gharbi K."/>
            <person name="Hall N."/>
            <person name="Watson M."/>
            <person name="Adriaenssens E.M."/>
            <person name="Foster-Nyarko E."/>
            <person name="Jarju S."/>
            <person name="Secka A."/>
            <person name="Antonio M."/>
            <person name="Oren A."/>
            <person name="Chaudhuri R.R."/>
            <person name="La Ragione R."/>
            <person name="Hildebrand F."/>
            <person name="Pallen M.J."/>
        </authorList>
    </citation>
    <scope>NUCLEOTIDE SEQUENCE</scope>
    <source>
        <strain evidence="2">B5-657</strain>
    </source>
</reference>
<evidence type="ECO:0000256" key="1">
    <source>
        <dbReference type="SAM" id="Phobius"/>
    </source>
</evidence>
<dbReference type="Proteomes" id="UP000824229">
    <property type="component" value="Unassembled WGS sequence"/>
</dbReference>
<dbReference type="AlphaFoldDB" id="A0A9E2KA07"/>
<organism evidence="2 3">
    <name type="scientific">Candidatus Cellulosilyticum pullistercoris</name>
    <dbReference type="NCBI Taxonomy" id="2838521"/>
    <lineage>
        <taxon>Bacteria</taxon>
        <taxon>Bacillati</taxon>
        <taxon>Bacillota</taxon>
        <taxon>Clostridia</taxon>
        <taxon>Lachnospirales</taxon>
        <taxon>Cellulosilyticaceae</taxon>
        <taxon>Cellulosilyticum</taxon>
    </lineage>
</organism>
<feature type="transmembrane region" description="Helical" evidence="1">
    <location>
        <begin position="54"/>
        <end position="87"/>
    </location>
</feature>
<feature type="transmembrane region" description="Helical" evidence="1">
    <location>
        <begin position="94"/>
        <end position="113"/>
    </location>
</feature>
<dbReference type="EMBL" id="JAHLFQ010000071">
    <property type="protein sequence ID" value="MBU3803829.1"/>
    <property type="molecule type" value="Genomic_DNA"/>
</dbReference>
<sequence>MKSKMKSNEMLLIIRQNLISIFKRYESLIVPIVRFIISFSALRMLREATSYHGVLSGTLVLIGLALIGSFASAEWMIVWTIFLVTFFTFPLNPILALILFGIMCIIYILYARLFPKESIWILVTLVAFSIKLELLIPIVAALLSTYVSVMAIIIGTILWYVVPGLISVLPNAVEKSEMIDIMNQLMVIDYKDLLIDPRMMSIVVIFFIVFSAIFIIRKQSIDYGPYIAIGVGAVMNILGFGLAIIFFGGIGVNMIKVVLETLFFSGVAVIIQFLSVVLDYQRAETVNFEDDDNYYYVKIVPKIHLTHKHTTIKKVYTDLSEANHFNRIMMEDDDISRGL</sequence>
<feature type="transmembrane region" description="Helical" evidence="1">
    <location>
        <begin position="262"/>
        <end position="280"/>
    </location>
</feature>